<keyword evidence="4" id="KW-1185">Reference proteome</keyword>
<keyword evidence="2" id="KW-0812">Transmembrane</keyword>
<evidence type="ECO:0000256" key="1">
    <source>
        <dbReference type="SAM" id="MobiDB-lite"/>
    </source>
</evidence>
<sequence length="300" mass="30372">MAARVDLTRFGDDFVAVVEGNGDGGRGGIKSEQQHTDRLRLAVGRAVRRARAGGSGGRGAGARGCYGRRNTPYEYVRRYVTYVPRFRSSEKGYAAVARSSSGVIVAALTAAALAGVGFLAFQAEAAPDKPHSSHAAGAGASGKGEDKGKGDAPGDNGSGTGSGKDDGAKAAVPDVPAGSGTGKRVVYALGQKRVWLVGTDGKATHSFEVAPSAVNPVPGSYAVTSRSATGTGSDGKAIEHVVRFHSDPAGVVFGFSAAVDGSLPDPTAAPKKTGAVREMPADGRAMWDFALNGTKVVVVA</sequence>
<gene>
    <name evidence="3" type="ORF">GCM10010324_25630</name>
</gene>
<dbReference type="Proteomes" id="UP000659223">
    <property type="component" value="Unassembled WGS sequence"/>
</dbReference>
<keyword evidence="2" id="KW-0472">Membrane</keyword>
<feature type="compositionally biased region" description="Basic and acidic residues" evidence="1">
    <location>
        <begin position="143"/>
        <end position="152"/>
    </location>
</feature>
<dbReference type="EMBL" id="BMUT01000004">
    <property type="protein sequence ID" value="GGX78940.1"/>
    <property type="molecule type" value="Genomic_DNA"/>
</dbReference>
<proteinExistence type="predicted"/>
<evidence type="ECO:0000313" key="3">
    <source>
        <dbReference type="EMBL" id="GGX78940.1"/>
    </source>
</evidence>
<evidence type="ECO:0008006" key="5">
    <source>
        <dbReference type="Google" id="ProtNLM"/>
    </source>
</evidence>
<evidence type="ECO:0000256" key="2">
    <source>
        <dbReference type="SAM" id="Phobius"/>
    </source>
</evidence>
<evidence type="ECO:0000313" key="4">
    <source>
        <dbReference type="Proteomes" id="UP000659223"/>
    </source>
</evidence>
<accession>A0ABQ2YC61</accession>
<name>A0ABQ2YC61_9ACTN</name>
<feature type="region of interest" description="Disordered" evidence="1">
    <location>
        <begin position="128"/>
        <end position="176"/>
    </location>
</feature>
<reference evidence="4" key="1">
    <citation type="journal article" date="2019" name="Int. J. Syst. Evol. Microbiol.">
        <title>The Global Catalogue of Microorganisms (GCM) 10K type strain sequencing project: providing services to taxonomists for standard genome sequencing and annotation.</title>
        <authorList>
            <consortium name="The Broad Institute Genomics Platform"/>
            <consortium name="The Broad Institute Genome Sequencing Center for Infectious Disease"/>
            <person name="Wu L."/>
            <person name="Ma J."/>
        </authorList>
    </citation>
    <scope>NUCLEOTIDE SEQUENCE [LARGE SCALE GENOMIC DNA]</scope>
    <source>
        <strain evidence="4">JCM 4586</strain>
    </source>
</reference>
<comment type="caution">
    <text evidence="3">The sequence shown here is derived from an EMBL/GenBank/DDBJ whole genome shotgun (WGS) entry which is preliminary data.</text>
</comment>
<keyword evidence="2" id="KW-1133">Transmembrane helix</keyword>
<feature type="transmembrane region" description="Helical" evidence="2">
    <location>
        <begin position="95"/>
        <end position="121"/>
    </location>
</feature>
<organism evidence="3 4">
    <name type="scientific">Streptomyces hiroshimensis</name>
    <dbReference type="NCBI Taxonomy" id="66424"/>
    <lineage>
        <taxon>Bacteria</taxon>
        <taxon>Bacillati</taxon>
        <taxon>Actinomycetota</taxon>
        <taxon>Actinomycetes</taxon>
        <taxon>Kitasatosporales</taxon>
        <taxon>Streptomycetaceae</taxon>
        <taxon>Streptomyces</taxon>
    </lineage>
</organism>
<protein>
    <recommendedName>
        <fullName evidence="5">L,D-transpeptidase</fullName>
    </recommendedName>
</protein>